<sequence>MAPYHILVVDDSVFMRKIISDLITENPQFKIVGTAKNGKEAIEQVKLLKPDAVTMDVEMPVMNGLEALERIMAEQPTPVIMLSSLTQDGATETIRALELGAVDFIRKPSGSISLDLYKVKQLLHEKLQIAVRAKPKSVQQVAPFKVIQPLAAKSNISMMKPPDYQTATSRNGGTQFDHLVAIGTSTGGPRALHQVVSQIPAGFPAPILIVQHMPPNFTKSLAQRLNDISQIRVVEAQDGDILHTATAYVAPGGWHMTAYKDSSKVYKIRLTKDDPRSGHRPSVDVMFESLLSMGELKRHAVLMTGMGSDGAKGMLSLKQSGAATTIAESEETCVVYGMPRAAVELKAAMHVLPQQDIASKLSQAILT</sequence>
<evidence type="ECO:0000256" key="2">
    <source>
        <dbReference type="ARBA" id="ARBA00048267"/>
    </source>
</evidence>
<dbReference type="PROSITE" id="PS50110">
    <property type="entry name" value="RESPONSE_REGULATORY"/>
    <property type="match status" value="1"/>
</dbReference>
<evidence type="ECO:0000256" key="3">
    <source>
        <dbReference type="HAMAP-Rule" id="MF_00099"/>
    </source>
</evidence>
<dbReference type="EC" id="3.5.1.44" evidence="3"/>
<dbReference type="Pfam" id="PF01339">
    <property type="entry name" value="CheB_methylest"/>
    <property type="match status" value="1"/>
</dbReference>
<comment type="similarity">
    <text evidence="3">Belongs to the CheB family.</text>
</comment>
<dbReference type="InterPro" id="IPR001789">
    <property type="entry name" value="Sig_transdc_resp-reg_receiver"/>
</dbReference>
<dbReference type="InterPro" id="IPR008248">
    <property type="entry name" value="CheB-like"/>
</dbReference>
<dbReference type="SUPFAM" id="SSF52172">
    <property type="entry name" value="CheY-like"/>
    <property type="match status" value="1"/>
</dbReference>
<evidence type="ECO:0000313" key="9">
    <source>
        <dbReference type="Proteomes" id="UP000650466"/>
    </source>
</evidence>
<dbReference type="CDD" id="cd17541">
    <property type="entry name" value="REC_CheB-like"/>
    <property type="match status" value="1"/>
</dbReference>
<keyword evidence="3 4" id="KW-0145">Chemotaxis</keyword>
<gene>
    <name evidence="3" type="primary">cheB</name>
    <name evidence="8" type="ORF">ICC18_09450</name>
</gene>
<dbReference type="SUPFAM" id="SSF52738">
    <property type="entry name" value="Methylesterase CheB, C-terminal domain"/>
    <property type="match status" value="1"/>
</dbReference>
<dbReference type="AlphaFoldDB" id="A0A926QJ55"/>
<comment type="caution">
    <text evidence="8">The sequence shown here is derived from an EMBL/GenBank/DDBJ whole genome shotgun (WGS) entry which is preliminary data.</text>
</comment>
<dbReference type="PANTHER" id="PTHR42872">
    <property type="entry name" value="PROTEIN-GLUTAMATE METHYLESTERASE/PROTEIN-GLUTAMINE GLUTAMINASE"/>
    <property type="match status" value="1"/>
</dbReference>
<evidence type="ECO:0000256" key="1">
    <source>
        <dbReference type="ARBA" id="ARBA00022801"/>
    </source>
</evidence>
<comment type="catalytic activity">
    <reaction evidence="3">
        <text>L-glutaminyl-[protein] + H2O = L-glutamyl-[protein] + NH4(+)</text>
        <dbReference type="Rhea" id="RHEA:16441"/>
        <dbReference type="Rhea" id="RHEA-COMP:10207"/>
        <dbReference type="Rhea" id="RHEA-COMP:10208"/>
        <dbReference type="ChEBI" id="CHEBI:15377"/>
        <dbReference type="ChEBI" id="CHEBI:28938"/>
        <dbReference type="ChEBI" id="CHEBI:29973"/>
        <dbReference type="ChEBI" id="CHEBI:30011"/>
        <dbReference type="EC" id="3.5.1.44"/>
    </reaction>
</comment>
<dbReference type="GO" id="GO:0006935">
    <property type="term" value="P:chemotaxis"/>
    <property type="evidence" value="ECO:0007669"/>
    <property type="project" value="UniProtKB-UniRule"/>
</dbReference>
<protein>
    <recommendedName>
        <fullName evidence="3">Protein-glutamate methylesterase/protein-glutamine glutaminase</fullName>
        <ecNumber evidence="3">3.1.1.61</ecNumber>
        <ecNumber evidence="3">3.5.1.44</ecNumber>
    </recommendedName>
</protein>
<accession>A0A926QJ55</accession>
<dbReference type="Gene3D" id="3.40.50.2300">
    <property type="match status" value="1"/>
</dbReference>
<dbReference type="GO" id="GO:0005737">
    <property type="term" value="C:cytoplasm"/>
    <property type="evidence" value="ECO:0007669"/>
    <property type="project" value="UniProtKB-SubCell"/>
</dbReference>
<evidence type="ECO:0000259" key="6">
    <source>
        <dbReference type="PROSITE" id="PS50110"/>
    </source>
</evidence>
<evidence type="ECO:0000259" key="7">
    <source>
        <dbReference type="PROSITE" id="PS50122"/>
    </source>
</evidence>
<comment type="function">
    <text evidence="3">Involved in chemotaxis. Part of a chemotaxis signal transduction system that modulates chemotaxis in response to various stimuli. Catalyzes the demethylation of specific methylglutamate residues introduced into the chemoreceptors (methyl-accepting chemotaxis proteins or MCP) by CheR. Also mediates the irreversible deamidation of specific glutamine residues to glutamic acid.</text>
</comment>
<reference evidence="8" key="1">
    <citation type="submission" date="2020-09" db="EMBL/GenBank/DDBJ databases">
        <title>Draft Genome Sequence of Paenibacillus sp. WST5.</title>
        <authorList>
            <person name="Bao Z."/>
        </authorList>
    </citation>
    <scope>NUCLEOTIDE SEQUENCE</scope>
    <source>
        <strain evidence="8">WST5</strain>
    </source>
</reference>
<organism evidence="8 9">
    <name type="scientific">Paenibacillus sedimenti</name>
    <dbReference type="NCBI Taxonomy" id="2770274"/>
    <lineage>
        <taxon>Bacteria</taxon>
        <taxon>Bacillati</taxon>
        <taxon>Bacillota</taxon>
        <taxon>Bacilli</taxon>
        <taxon>Bacillales</taxon>
        <taxon>Paenibacillaceae</taxon>
        <taxon>Paenibacillus</taxon>
    </lineage>
</organism>
<feature type="domain" description="Response regulatory" evidence="6">
    <location>
        <begin position="5"/>
        <end position="122"/>
    </location>
</feature>
<dbReference type="GO" id="GO:0000156">
    <property type="term" value="F:phosphorelay response regulator activity"/>
    <property type="evidence" value="ECO:0007669"/>
    <property type="project" value="InterPro"/>
</dbReference>
<comment type="PTM">
    <text evidence="3">Phosphorylated by CheA. Phosphorylation of the N-terminal regulatory domain activates the methylesterase activity.</text>
</comment>
<dbReference type="PANTHER" id="PTHR42872:SF3">
    <property type="entry name" value="PROTEIN-GLUTAMATE METHYLESTERASE_PROTEIN-GLUTAMINE GLUTAMINASE 1"/>
    <property type="match status" value="1"/>
</dbReference>
<keyword evidence="1 3" id="KW-0378">Hydrolase</keyword>
<dbReference type="CDD" id="cd16432">
    <property type="entry name" value="CheB_Rec"/>
    <property type="match status" value="1"/>
</dbReference>
<feature type="modified residue" description="4-aspartylphosphate" evidence="3 5">
    <location>
        <position position="56"/>
    </location>
</feature>
<dbReference type="PROSITE" id="PS50122">
    <property type="entry name" value="CHEB"/>
    <property type="match status" value="1"/>
</dbReference>
<feature type="active site" evidence="3 4">
    <location>
        <position position="185"/>
    </location>
</feature>
<dbReference type="EMBL" id="JACVVD010000003">
    <property type="protein sequence ID" value="MBD0380338.1"/>
    <property type="molecule type" value="Genomic_DNA"/>
</dbReference>
<feature type="active site" evidence="3 4">
    <location>
        <position position="309"/>
    </location>
</feature>
<dbReference type="InterPro" id="IPR035909">
    <property type="entry name" value="CheB_C"/>
</dbReference>
<proteinExistence type="inferred from homology"/>
<dbReference type="GO" id="GO:0008984">
    <property type="term" value="F:protein-glutamate methylesterase activity"/>
    <property type="evidence" value="ECO:0007669"/>
    <property type="project" value="UniProtKB-UniRule"/>
</dbReference>
<keyword evidence="3 5" id="KW-0597">Phosphoprotein</keyword>
<dbReference type="Gene3D" id="3.40.50.180">
    <property type="entry name" value="Methylesterase CheB, C-terminal domain"/>
    <property type="match status" value="1"/>
</dbReference>
<dbReference type="InterPro" id="IPR000673">
    <property type="entry name" value="Sig_transdc_resp-reg_Me-estase"/>
</dbReference>
<comment type="subcellular location">
    <subcellularLocation>
        <location evidence="3">Cytoplasm</location>
    </subcellularLocation>
</comment>
<keyword evidence="3" id="KW-0963">Cytoplasm</keyword>
<keyword evidence="9" id="KW-1185">Reference proteome</keyword>
<comment type="domain">
    <text evidence="3">Contains a C-terminal catalytic domain, and an N-terminal region which modulates catalytic activity.</text>
</comment>
<dbReference type="NCBIfam" id="NF001965">
    <property type="entry name" value="PRK00742.1"/>
    <property type="match status" value="1"/>
</dbReference>
<feature type="domain" description="CheB-type methylesterase" evidence="7">
    <location>
        <begin position="177"/>
        <end position="367"/>
    </location>
</feature>
<evidence type="ECO:0000256" key="5">
    <source>
        <dbReference type="PROSITE-ProRule" id="PRU00169"/>
    </source>
</evidence>
<feature type="active site" evidence="3 4">
    <location>
        <position position="212"/>
    </location>
</feature>
<dbReference type="GO" id="GO:0050568">
    <property type="term" value="F:protein-glutamine glutaminase activity"/>
    <property type="evidence" value="ECO:0007669"/>
    <property type="project" value="UniProtKB-UniRule"/>
</dbReference>
<dbReference type="SMART" id="SM00448">
    <property type="entry name" value="REC"/>
    <property type="match status" value="1"/>
</dbReference>
<dbReference type="HAMAP" id="MF_00099">
    <property type="entry name" value="CheB_chemtxs"/>
    <property type="match status" value="1"/>
</dbReference>
<name>A0A926QJ55_9BACL</name>
<comment type="catalytic activity">
    <reaction evidence="2 3">
        <text>[protein]-L-glutamate 5-O-methyl ester + H2O = L-glutamyl-[protein] + methanol + H(+)</text>
        <dbReference type="Rhea" id="RHEA:23236"/>
        <dbReference type="Rhea" id="RHEA-COMP:10208"/>
        <dbReference type="Rhea" id="RHEA-COMP:10311"/>
        <dbReference type="ChEBI" id="CHEBI:15377"/>
        <dbReference type="ChEBI" id="CHEBI:15378"/>
        <dbReference type="ChEBI" id="CHEBI:17790"/>
        <dbReference type="ChEBI" id="CHEBI:29973"/>
        <dbReference type="ChEBI" id="CHEBI:82795"/>
        <dbReference type="EC" id="3.1.1.61"/>
    </reaction>
</comment>
<dbReference type="RefSeq" id="WP_188174148.1">
    <property type="nucleotide sequence ID" value="NZ_JACVVD010000003.1"/>
</dbReference>
<dbReference type="Pfam" id="PF00072">
    <property type="entry name" value="Response_reg"/>
    <property type="match status" value="1"/>
</dbReference>
<dbReference type="Proteomes" id="UP000650466">
    <property type="component" value="Unassembled WGS sequence"/>
</dbReference>
<dbReference type="PIRSF" id="PIRSF000876">
    <property type="entry name" value="RR_chemtxs_CheB"/>
    <property type="match status" value="1"/>
</dbReference>
<evidence type="ECO:0000313" key="8">
    <source>
        <dbReference type="EMBL" id="MBD0380338.1"/>
    </source>
</evidence>
<dbReference type="InterPro" id="IPR011006">
    <property type="entry name" value="CheY-like_superfamily"/>
</dbReference>
<dbReference type="EC" id="3.1.1.61" evidence="3"/>
<dbReference type="NCBIfam" id="NF009206">
    <property type="entry name" value="PRK12555.1"/>
    <property type="match status" value="1"/>
</dbReference>
<evidence type="ECO:0000256" key="4">
    <source>
        <dbReference type="PROSITE-ProRule" id="PRU00050"/>
    </source>
</evidence>